<gene>
    <name evidence="8" type="ORF">CLV51_103143</name>
</gene>
<dbReference type="InterPro" id="IPR007627">
    <property type="entry name" value="RNA_pol_sigma70_r2"/>
</dbReference>
<protein>
    <submittedName>
        <fullName evidence="8">RNA polymerase sigma-70 factor (ECF subfamily)</fullName>
    </submittedName>
</protein>
<keyword evidence="3" id="KW-0731">Sigma factor</keyword>
<dbReference type="PANTHER" id="PTHR43133">
    <property type="entry name" value="RNA POLYMERASE ECF-TYPE SIGMA FACTO"/>
    <property type="match status" value="1"/>
</dbReference>
<dbReference type="InterPro" id="IPR013249">
    <property type="entry name" value="RNA_pol_sigma70_r4_t2"/>
</dbReference>
<evidence type="ECO:0000256" key="3">
    <source>
        <dbReference type="ARBA" id="ARBA00023082"/>
    </source>
</evidence>
<accession>A0A2P8HIX7</accession>
<keyword evidence="2" id="KW-0805">Transcription regulation</keyword>
<dbReference type="InterPro" id="IPR013325">
    <property type="entry name" value="RNA_pol_sigma_r2"/>
</dbReference>
<dbReference type="OrthoDB" id="1116873at2"/>
<keyword evidence="5" id="KW-0804">Transcription</keyword>
<evidence type="ECO:0000259" key="7">
    <source>
        <dbReference type="Pfam" id="PF08281"/>
    </source>
</evidence>
<proteinExistence type="inferred from homology"/>
<dbReference type="InterPro" id="IPR014284">
    <property type="entry name" value="RNA_pol_sigma-70_dom"/>
</dbReference>
<dbReference type="AlphaFoldDB" id="A0A2P8HIX7"/>
<evidence type="ECO:0000313" key="8">
    <source>
        <dbReference type="EMBL" id="PSL46167.1"/>
    </source>
</evidence>
<evidence type="ECO:0000256" key="1">
    <source>
        <dbReference type="ARBA" id="ARBA00010641"/>
    </source>
</evidence>
<dbReference type="SUPFAM" id="SSF88946">
    <property type="entry name" value="Sigma2 domain of RNA polymerase sigma factors"/>
    <property type="match status" value="1"/>
</dbReference>
<dbReference type="InterPro" id="IPR039425">
    <property type="entry name" value="RNA_pol_sigma-70-like"/>
</dbReference>
<sequence>MNNPDIQKLTDHELLQRFKADNNSDWIGVLFDRYALLLLGMCMKYLKNEEDARDAVQQIFLKMLSDINKHEIQYFRAWIYQVTKNFCLMQLRQHHMRYKEEITDKHMGAMAAEQEDKRVYQEKDILLENMEQAMNLLNPEQKICVQLFYLQKKSYQEIADQTGYSLLQVKSYIQNGKRNLKLLLEKQQRANNS</sequence>
<evidence type="ECO:0000256" key="4">
    <source>
        <dbReference type="ARBA" id="ARBA00023125"/>
    </source>
</evidence>
<dbReference type="Pfam" id="PF08281">
    <property type="entry name" value="Sigma70_r4_2"/>
    <property type="match status" value="1"/>
</dbReference>
<dbReference type="RefSeq" id="WP_106528973.1">
    <property type="nucleotide sequence ID" value="NZ_PYAW01000003.1"/>
</dbReference>
<feature type="domain" description="RNA polymerase sigma factor 70 region 4 type 2" evidence="7">
    <location>
        <begin position="128"/>
        <end position="180"/>
    </location>
</feature>
<organism evidence="8 9">
    <name type="scientific">Chitinophaga niastensis</name>
    <dbReference type="NCBI Taxonomy" id="536980"/>
    <lineage>
        <taxon>Bacteria</taxon>
        <taxon>Pseudomonadati</taxon>
        <taxon>Bacteroidota</taxon>
        <taxon>Chitinophagia</taxon>
        <taxon>Chitinophagales</taxon>
        <taxon>Chitinophagaceae</taxon>
        <taxon>Chitinophaga</taxon>
    </lineage>
</organism>
<evidence type="ECO:0000313" key="9">
    <source>
        <dbReference type="Proteomes" id="UP000240971"/>
    </source>
</evidence>
<dbReference type="Pfam" id="PF04542">
    <property type="entry name" value="Sigma70_r2"/>
    <property type="match status" value="1"/>
</dbReference>
<evidence type="ECO:0000259" key="6">
    <source>
        <dbReference type="Pfam" id="PF04542"/>
    </source>
</evidence>
<dbReference type="PANTHER" id="PTHR43133:SF8">
    <property type="entry name" value="RNA POLYMERASE SIGMA FACTOR HI_1459-RELATED"/>
    <property type="match status" value="1"/>
</dbReference>
<keyword evidence="4" id="KW-0238">DNA-binding</keyword>
<evidence type="ECO:0000256" key="5">
    <source>
        <dbReference type="ARBA" id="ARBA00023163"/>
    </source>
</evidence>
<dbReference type="GO" id="GO:0003677">
    <property type="term" value="F:DNA binding"/>
    <property type="evidence" value="ECO:0007669"/>
    <property type="project" value="UniProtKB-KW"/>
</dbReference>
<keyword evidence="9" id="KW-1185">Reference proteome</keyword>
<evidence type="ECO:0000256" key="2">
    <source>
        <dbReference type="ARBA" id="ARBA00023015"/>
    </source>
</evidence>
<comment type="similarity">
    <text evidence="1">Belongs to the sigma-70 factor family. ECF subfamily.</text>
</comment>
<dbReference type="GO" id="GO:0016987">
    <property type="term" value="F:sigma factor activity"/>
    <property type="evidence" value="ECO:0007669"/>
    <property type="project" value="UniProtKB-KW"/>
</dbReference>
<feature type="domain" description="RNA polymerase sigma-70 region 2" evidence="6">
    <location>
        <begin position="30"/>
        <end position="94"/>
    </location>
</feature>
<dbReference type="Gene3D" id="1.10.10.10">
    <property type="entry name" value="Winged helix-like DNA-binding domain superfamily/Winged helix DNA-binding domain"/>
    <property type="match status" value="1"/>
</dbReference>
<dbReference type="InterPro" id="IPR036388">
    <property type="entry name" value="WH-like_DNA-bd_sf"/>
</dbReference>
<name>A0A2P8HIX7_CHINA</name>
<dbReference type="GO" id="GO:0006352">
    <property type="term" value="P:DNA-templated transcription initiation"/>
    <property type="evidence" value="ECO:0007669"/>
    <property type="project" value="InterPro"/>
</dbReference>
<dbReference type="Gene3D" id="1.10.1740.10">
    <property type="match status" value="1"/>
</dbReference>
<dbReference type="InterPro" id="IPR013324">
    <property type="entry name" value="RNA_pol_sigma_r3/r4-like"/>
</dbReference>
<dbReference type="EMBL" id="PYAW01000003">
    <property type="protein sequence ID" value="PSL46167.1"/>
    <property type="molecule type" value="Genomic_DNA"/>
</dbReference>
<reference evidence="8 9" key="1">
    <citation type="submission" date="2018-03" db="EMBL/GenBank/DDBJ databases">
        <title>Genomic Encyclopedia of Archaeal and Bacterial Type Strains, Phase II (KMG-II): from individual species to whole genera.</title>
        <authorList>
            <person name="Goeker M."/>
        </authorList>
    </citation>
    <scope>NUCLEOTIDE SEQUENCE [LARGE SCALE GENOMIC DNA]</scope>
    <source>
        <strain evidence="8 9">DSM 24859</strain>
    </source>
</reference>
<comment type="caution">
    <text evidence="8">The sequence shown here is derived from an EMBL/GenBank/DDBJ whole genome shotgun (WGS) entry which is preliminary data.</text>
</comment>
<dbReference type="Proteomes" id="UP000240971">
    <property type="component" value="Unassembled WGS sequence"/>
</dbReference>
<dbReference type="SUPFAM" id="SSF88659">
    <property type="entry name" value="Sigma3 and sigma4 domains of RNA polymerase sigma factors"/>
    <property type="match status" value="1"/>
</dbReference>
<dbReference type="NCBIfam" id="TIGR02937">
    <property type="entry name" value="sigma70-ECF"/>
    <property type="match status" value="1"/>
</dbReference>